<feature type="domain" description="Novel STAND NTPase 1" evidence="2">
    <location>
        <begin position="18"/>
        <end position="403"/>
    </location>
</feature>
<proteinExistence type="predicted"/>
<evidence type="ECO:0000259" key="2">
    <source>
        <dbReference type="Pfam" id="PF20703"/>
    </source>
</evidence>
<keyword evidence="3" id="KW-0547">Nucleotide-binding</keyword>
<dbReference type="AlphaFoldDB" id="A0AAU8LTZ9"/>
<dbReference type="Pfam" id="PF20703">
    <property type="entry name" value="nSTAND1"/>
    <property type="match status" value="1"/>
</dbReference>
<dbReference type="InterPro" id="IPR027417">
    <property type="entry name" value="P-loop_NTPase"/>
</dbReference>
<reference evidence="3" key="2">
    <citation type="submission" date="2024-06" db="EMBL/GenBank/DDBJ databases">
        <authorList>
            <person name="Plum-Jensen L.E."/>
            <person name="Schramm A."/>
            <person name="Marshall I.P.G."/>
        </authorList>
    </citation>
    <scope>NUCLEOTIDE SEQUENCE</scope>
    <source>
        <strain evidence="3">Rat1</strain>
    </source>
</reference>
<protein>
    <submittedName>
        <fullName evidence="3">ABC transporter ATP-binding protein</fullName>
    </submittedName>
</protein>
<dbReference type="CDD" id="cd00267">
    <property type="entry name" value="ABC_ATPase"/>
    <property type="match status" value="1"/>
</dbReference>
<keyword evidence="3" id="KW-0067">ATP-binding</keyword>
<dbReference type="KEGG" id="eaj:Q3M24_21185"/>
<evidence type="ECO:0000313" key="3">
    <source>
        <dbReference type="EMBL" id="XCN72772.1"/>
    </source>
</evidence>
<sequence length="497" mass="57812">MTSSQSQASAINPADAEPYIGLRPFRENEQDRFFGRDSEISILLDKIRANRLTLLLAGSGVGKSSLLRAGIIPVLGNDEGAELIYHRDWAVLPGQALKQRISEHFSRKYHLADLGDRLNPLSIKDVLRACTIFSTGQQILILDQFEEFFNYQRFQPEFQPFIQELSAAVLDRSLAASFVFSMREDFALELNSFKKTLPGIFDNYFRLEKLTRDQARLAIEEPLKATGYCFAPKTENKEALLDQVLDDLAKREQERQFGVQDVMRLKELPLLVEPPHLQIVCRELWQRHRDDKAKQITHAAYEKAGRTAGILNSYFLGKIDLFGKKEQALASAAFDHLVGTRAIKIAHPLERLAELARADEKELQPVLDRLQDYAILRRQMRGDQFWYELYHDIFSGSIDHWNREFKSRQQIKRFAWRSFTVLIFGGFLFAVNNFRENYYDRYLQLSQKKNISDRIEVHQGRLRGWDFFHQRKFLYETPFLHQDIEADSSIKSLLEIK</sequence>
<accession>A0AAU8LTZ9</accession>
<evidence type="ECO:0000256" key="1">
    <source>
        <dbReference type="SAM" id="Phobius"/>
    </source>
</evidence>
<keyword evidence="1" id="KW-1133">Transmembrane helix</keyword>
<organism evidence="3">
    <name type="scientific">Candidatus Electrothrix aestuarii</name>
    <dbReference type="NCBI Taxonomy" id="3062594"/>
    <lineage>
        <taxon>Bacteria</taxon>
        <taxon>Pseudomonadati</taxon>
        <taxon>Thermodesulfobacteriota</taxon>
        <taxon>Desulfobulbia</taxon>
        <taxon>Desulfobulbales</taxon>
        <taxon>Desulfobulbaceae</taxon>
        <taxon>Candidatus Electrothrix</taxon>
    </lineage>
</organism>
<feature type="transmembrane region" description="Helical" evidence="1">
    <location>
        <begin position="414"/>
        <end position="434"/>
    </location>
</feature>
<keyword evidence="1" id="KW-0812">Transmembrane</keyword>
<dbReference type="GO" id="GO:0005524">
    <property type="term" value="F:ATP binding"/>
    <property type="evidence" value="ECO:0007669"/>
    <property type="project" value="UniProtKB-KW"/>
</dbReference>
<dbReference type="Gene3D" id="3.40.50.300">
    <property type="entry name" value="P-loop containing nucleotide triphosphate hydrolases"/>
    <property type="match status" value="1"/>
</dbReference>
<gene>
    <name evidence="3" type="ORF">Q3M24_21185</name>
</gene>
<dbReference type="InterPro" id="IPR049052">
    <property type="entry name" value="nSTAND1"/>
</dbReference>
<dbReference type="EMBL" id="CP159373">
    <property type="protein sequence ID" value="XCN72772.1"/>
    <property type="molecule type" value="Genomic_DNA"/>
</dbReference>
<name>A0AAU8LTZ9_9BACT</name>
<reference evidence="3" key="1">
    <citation type="journal article" date="2024" name="Syst. Appl. Microbiol.">
        <title>First single-strain enrichments of Electrothrix cable bacteria, description of E. aestuarii sp. nov. and E. rattekaaiensis sp. nov., and proposal of a cable bacteria taxonomy following the rules of the SeqCode.</title>
        <authorList>
            <person name="Plum-Jensen L.E."/>
            <person name="Schramm A."/>
            <person name="Marshall I.P.G."/>
        </authorList>
    </citation>
    <scope>NUCLEOTIDE SEQUENCE</scope>
    <source>
        <strain evidence="3">Rat1</strain>
    </source>
</reference>
<dbReference type="SUPFAM" id="SSF52540">
    <property type="entry name" value="P-loop containing nucleoside triphosphate hydrolases"/>
    <property type="match status" value="1"/>
</dbReference>
<keyword evidence="1" id="KW-0472">Membrane</keyword>